<keyword evidence="6" id="KW-0408">Iron</keyword>
<dbReference type="VEuPathDB" id="FungiDB:SPPG_01404"/>
<accession>A0A0L0HS54</accession>
<evidence type="ECO:0000313" key="11">
    <source>
        <dbReference type="Proteomes" id="UP000053201"/>
    </source>
</evidence>
<evidence type="ECO:0000256" key="5">
    <source>
        <dbReference type="ARBA" id="ARBA00023002"/>
    </source>
</evidence>
<keyword evidence="4" id="KW-0479">Metal-binding</keyword>
<reference evidence="10 11" key="1">
    <citation type="submission" date="2009-08" db="EMBL/GenBank/DDBJ databases">
        <title>The Genome Sequence of Spizellomyces punctatus strain DAOM BR117.</title>
        <authorList>
            <consortium name="The Broad Institute Genome Sequencing Platform"/>
            <person name="Russ C."/>
            <person name="Cuomo C."/>
            <person name="Shea T."/>
            <person name="Young S.K."/>
            <person name="Zeng Q."/>
            <person name="Koehrsen M."/>
            <person name="Haas B."/>
            <person name="Borodovsky M."/>
            <person name="Guigo R."/>
            <person name="Alvarado L."/>
            <person name="Berlin A."/>
            <person name="Bochicchio J."/>
            <person name="Borenstein D."/>
            <person name="Chapman S."/>
            <person name="Chen Z."/>
            <person name="Engels R."/>
            <person name="Freedman E."/>
            <person name="Gellesch M."/>
            <person name="Goldberg J."/>
            <person name="Griggs A."/>
            <person name="Gujja S."/>
            <person name="Heiman D."/>
            <person name="Hepburn T."/>
            <person name="Howarth C."/>
            <person name="Jen D."/>
            <person name="Larson L."/>
            <person name="Lewis B."/>
            <person name="Mehta T."/>
            <person name="Park D."/>
            <person name="Pearson M."/>
            <person name="Roberts A."/>
            <person name="Saif S."/>
            <person name="Shenoy N."/>
            <person name="Sisk P."/>
            <person name="Stolte C."/>
            <person name="Sykes S."/>
            <person name="Thomson T."/>
            <person name="Walk T."/>
            <person name="White J."/>
            <person name="Yandava C."/>
            <person name="Burger G."/>
            <person name="Gray M.W."/>
            <person name="Holland P.W.H."/>
            <person name="King N."/>
            <person name="Lang F.B.F."/>
            <person name="Roger A.J."/>
            <person name="Ruiz-Trillo I."/>
            <person name="Lander E."/>
            <person name="Nusbaum C."/>
        </authorList>
    </citation>
    <scope>NUCLEOTIDE SEQUENCE [LARGE SCALE GENOMIC DNA]</scope>
    <source>
        <strain evidence="10 11">DAOM BR117</strain>
    </source>
</reference>
<dbReference type="STRING" id="645134.A0A0L0HS54"/>
<dbReference type="SUPFAM" id="SSF47571">
    <property type="entry name" value="Cloroperoxidase"/>
    <property type="match status" value="1"/>
</dbReference>
<evidence type="ECO:0000256" key="4">
    <source>
        <dbReference type="ARBA" id="ARBA00022723"/>
    </source>
</evidence>
<proteinExistence type="inferred from homology"/>
<dbReference type="InterPro" id="IPR000028">
    <property type="entry name" value="Chloroperoxidase"/>
</dbReference>
<dbReference type="GeneID" id="27685069"/>
<feature type="signal peptide" evidence="8">
    <location>
        <begin position="1"/>
        <end position="17"/>
    </location>
</feature>
<feature type="domain" description="Heme haloperoxidase family profile" evidence="9">
    <location>
        <begin position="19"/>
        <end position="234"/>
    </location>
</feature>
<organism evidence="10 11">
    <name type="scientific">Spizellomyces punctatus (strain DAOM BR117)</name>
    <dbReference type="NCBI Taxonomy" id="645134"/>
    <lineage>
        <taxon>Eukaryota</taxon>
        <taxon>Fungi</taxon>
        <taxon>Fungi incertae sedis</taxon>
        <taxon>Chytridiomycota</taxon>
        <taxon>Chytridiomycota incertae sedis</taxon>
        <taxon>Chytridiomycetes</taxon>
        <taxon>Spizellomycetales</taxon>
        <taxon>Spizellomycetaceae</taxon>
        <taxon>Spizellomyces</taxon>
    </lineage>
</organism>
<evidence type="ECO:0000313" key="10">
    <source>
        <dbReference type="EMBL" id="KND03953.1"/>
    </source>
</evidence>
<dbReference type="PANTHER" id="PTHR33577:SF9">
    <property type="entry name" value="PEROXIDASE STCC"/>
    <property type="match status" value="1"/>
</dbReference>
<protein>
    <recommendedName>
        <fullName evidence="9">Heme haloperoxidase family profile domain-containing protein</fullName>
    </recommendedName>
</protein>
<name>A0A0L0HS54_SPIPD</name>
<evidence type="ECO:0000256" key="2">
    <source>
        <dbReference type="ARBA" id="ARBA00022559"/>
    </source>
</evidence>
<evidence type="ECO:0000256" key="8">
    <source>
        <dbReference type="SAM" id="SignalP"/>
    </source>
</evidence>
<dbReference type="GO" id="GO:0046872">
    <property type="term" value="F:metal ion binding"/>
    <property type="evidence" value="ECO:0007669"/>
    <property type="project" value="UniProtKB-KW"/>
</dbReference>
<dbReference type="EMBL" id="KQ257451">
    <property type="protein sequence ID" value="KND03953.1"/>
    <property type="molecule type" value="Genomic_DNA"/>
</dbReference>
<dbReference type="OMA" id="INATCAL"/>
<evidence type="ECO:0000256" key="7">
    <source>
        <dbReference type="ARBA" id="ARBA00025795"/>
    </source>
</evidence>
<keyword evidence="2" id="KW-0575">Peroxidase</keyword>
<dbReference type="eggNOG" id="ENOG502S5K7">
    <property type="taxonomic scope" value="Eukaryota"/>
</dbReference>
<dbReference type="Pfam" id="PF01328">
    <property type="entry name" value="Peroxidase_2"/>
    <property type="match status" value="1"/>
</dbReference>
<keyword evidence="3" id="KW-0349">Heme</keyword>
<feature type="chain" id="PRO_5005540304" description="Heme haloperoxidase family profile domain-containing protein" evidence="8">
    <location>
        <begin position="18"/>
        <end position="248"/>
    </location>
</feature>
<dbReference type="AlphaFoldDB" id="A0A0L0HS54"/>
<dbReference type="PANTHER" id="PTHR33577">
    <property type="entry name" value="STERIGMATOCYSTIN BIOSYNTHESIS PEROXIDASE STCC-RELATED"/>
    <property type="match status" value="1"/>
</dbReference>
<evidence type="ECO:0000256" key="1">
    <source>
        <dbReference type="ARBA" id="ARBA00001970"/>
    </source>
</evidence>
<dbReference type="PROSITE" id="PS51405">
    <property type="entry name" value="HEME_HALOPEROXIDASE"/>
    <property type="match status" value="1"/>
</dbReference>
<dbReference type="OrthoDB" id="407298at2759"/>
<comment type="similarity">
    <text evidence="7">Belongs to the chloroperoxidase family.</text>
</comment>
<keyword evidence="8" id="KW-0732">Signal</keyword>
<keyword evidence="5" id="KW-0560">Oxidoreductase</keyword>
<sequence length="248" mass="27204">MLSFLFVPLILGSLAQAASVPAWQAPTAGDVRSPCPILNALANHGLINRNGKDITPAQYTAGLKTIGCDPVLCGALAQAALNVIPNRKNEKGESVFGLDDLRTHLGIEHDASLTRNDYDLDPNHDNYSLNRTLYDQLVSLRDPQTQRLDATSIARARKIRQKDSKDRNPKATLDRKQLALAHGEGAAFLMIMGHQYGYSVPVPYAKGFFVDERLPFEEGWEPSAKPLSFMELGLNVGAVIEKELTLKN</sequence>
<gene>
    <name evidence="10" type="ORF">SPPG_01404</name>
</gene>
<evidence type="ECO:0000259" key="9">
    <source>
        <dbReference type="PROSITE" id="PS51405"/>
    </source>
</evidence>
<keyword evidence="11" id="KW-1185">Reference proteome</keyword>
<dbReference type="InParanoid" id="A0A0L0HS54"/>
<dbReference type="InterPro" id="IPR036851">
    <property type="entry name" value="Chloroperoxidase-like_sf"/>
</dbReference>
<evidence type="ECO:0000256" key="3">
    <source>
        <dbReference type="ARBA" id="ARBA00022617"/>
    </source>
</evidence>
<dbReference type="Proteomes" id="UP000053201">
    <property type="component" value="Unassembled WGS sequence"/>
</dbReference>
<dbReference type="GO" id="GO:0004601">
    <property type="term" value="F:peroxidase activity"/>
    <property type="evidence" value="ECO:0007669"/>
    <property type="project" value="UniProtKB-KW"/>
</dbReference>
<dbReference type="Gene3D" id="1.10.489.10">
    <property type="entry name" value="Chloroperoxidase-like"/>
    <property type="match status" value="1"/>
</dbReference>
<comment type="cofactor">
    <cofactor evidence="1">
        <name>heme b</name>
        <dbReference type="ChEBI" id="CHEBI:60344"/>
    </cofactor>
</comment>
<dbReference type="RefSeq" id="XP_016611992.1">
    <property type="nucleotide sequence ID" value="XM_016749723.1"/>
</dbReference>
<evidence type="ECO:0000256" key="6">
    <source>
        <dbReference type="ARBA" id="ARBA00023004"/>
    </source>
</evidence>